<proteinExistence type="predicted"/>
<evidence type="ECO:0000313" key="2">
    <source>
        <dbReference type="Proteomes" id="UP001331761"/>
    </source>
</evidence>
<evidence type="ECO:0000313" key="1">
    <source>
        <dbReference type="EMBL" id="KAK5966998.1"/>
    </source>
</evidence>
<sequence>MYFGTVHAVEGTEFDAKVTDLNKFCDILPDGYAVSQEDFESEAEFRKVVRNFSLIVPVRVSARRDPRNTNKANTECKPEEDLRSYAKSFYHAREDGKAVEVPYEFWTKGYPKNMCADKPRTTVVLGKEGYLDVPAIARLPVICAFGEVYRELQVLGEVSTCLFRAWMNQNRNWLHASTKVAYSLHLARNAFA</sequence>
<comment type="caution">
    <text evidence="1">The sequence shown here is derived from an EMBL/GenBank/DDBJ whole genome shotgun (WGS) entry which is preliminary data.</text>
</comment>
<organism evidence="1 2">
    <name type="scientific">Trichostrongylus colubriformis</name>
    <name type="common">Black scour worm</name>
    <dbReference type="NCBI Taxonomy" id="6319"/>
    <lineage>
        <taxon>Eukaryota</taxon>
        <taxon>Metazoa</taxon>
        <taxon>Ecdysozoa</taxon>
        <taxon>Nematoda</taxon>
        <taxon>Chromadorea</taxon>
        <taxon>Rhabditida</taxon>
        <taxon>Rhabditina</taxon>
        <taxon>Rhabditomorpha</taxon>
        <taxon>Strongyloidea</taxon>
        <taxon>Trichostrongylidae</taxon>
        <taxon>Trichostrongylus</taxon>
    </lineage>
</organism>
<dbReference type="AlphaFoldDB" id="A0AAN8FMN3"/>
<keyword evidence="2" id="KW-1185">Reference proteome</keyword>
<gene>
    <name evidence="1" type="ORF">GCK32_009454</name>
</gene>
<feature type="non-terminal residue" evidence="1">
    <location>
        <position position="192"/>
    </location>
</feature>
<reference evidence="1 2" key="1">
    <citation type="submission" date="2019-10" db="EMBL/GenBank/DDBJ databases">
        <title>Assembly and Annotation for the nematode Trichostrongylus colubriformis.</title>
        <authorList>
            <person name="Martin J."/>
        </authorList>
    </citation>
    <scope>NUCLEOTIDE SEQUENCE [LARGE SCALE GENOMIC DNA]</scope>
    <source>
        <strain evidence="1">G859</strain>
        <tissue evidence="1">Whole worm</tissue>
    </source>
</reference>
<dbReference type="EMBL" id="WIXE01022901">
    <property type="protein sequence ID" value="KAK5966998.1"/>
    <property type="molecule type" value="Genomic_DNA"/>
</dbReference>
<dbReference type="Proteomes" id="UP001331761">
    <property type="component" value="Unassembled WGS sequence"/>
</dbReference>
<protein>
    <submittedName>
        <fullName evidence="1">Uncharacterized protein</fullName>
    </submittedName>
</protein>
<name>A0AAN8FMN3_TRICO</name>
<accession>A0AAN8FMN3</accession>